<proteinExistence type="inferred from homology"/>
<dbReference type="GO" id="GO:0046872">
    <property type="term" value="F:metal ion binding"/>
    <property type="evidence" value="ECO:0007669"/>
    <property type="project" value="UniProtKB-KW"/>
</dbReference>
<evidence type="ECO:0000259" key="8">
    <source>
        <dbReference type="Pfam" id="PF00962"/>
    </source>
</evidence>
<dbReference type="InterPro" id="IPR032466">
    <property type="entry name" value="Metal_Hydrolase"/>
</dbReference>
<dbReference type="Proteomes" id="UP000187209">
    <property type="component" value="Unassembled WGS sequence"/>
</dbReference>
<evidence type="ECO:0000313" key="10">
    <source>
        <dbReference type="Proteomes" id="UP000187209"/>
    </source>
</evidence>
<keyword evidence="10" id="KW-1185">Reference proteome</keyword>
<dbReference type="UniPathway" id="UPA00606"/>
<keyword evidence="6" id="KW-0862">Zinc</keyword>
<dbReference type="InterPro" id="IPR006330">
    <property type="entry name" value="Ado/ade_deaminase"/>
</dbReference>
<evidence type="ECO:0000313" key="9">
    <source>
        <dbReference type="EMBL" id="OMJ72879.1"/>
    </source>
</evidence>
<accession>A0A1R2B7X0</accession>
<protein>
    <recommendedName>
        <fullName evidence="8">Adenosine deaminase domain-containing protein</fullName>
    </recommendedName>
</protein>
<evidence type="ECO:0000256" key="3">
    <source>
        <dbReference type="ARBA" id="ARBA00022723"/>
    </source>
</evidence>
<dbReference type="GO" id="GO:0006166">
    <property type="term" value="P:purine ribonucleoside salvage"/>
    <property type="evidence" value="ECO:0007669"/>
    <property type="project" value="UniProtKB-KW"/>
</dbReference>
<keyword evidence="5" id="KW-0378">Hydrolase</keyword>
<dbReference type="EMBL" id="MPUH01000866">
    <property type="protein sequence ID" value="OMJ72879.1"/>
    <property type="molecule type" value="Genomic_DNA"/>
</dbReference>
<keyword evidence="7" id="KW-0546">Nucleotide metabolism</keyword>
<evidence type="ECO:0000256" key="6">
    <source>
        <dbReference type="ARBA" id="ARBA00022833"/>
    </source>
</evidence>
<keyword evidence="3" id="KW-0479">Metal-binding</keyword>
<comment type="cofactor">
    <cofactor evidence="1">
        <name>Zn(2+)</name>
        <dbReference type="ChEBI" id="CHEBI:29105"/>
    </cofactor>
</comment>
<dbReference type="GO" id="GO:0009117">
    <property type="term" value="P:nucleotide metabolic process"/>
    <property type="evidence" value="ECO:0007669"/>
    <property type="project" value="UniProtKB-KW"/>
</dbReference>
<dbReference type="Gene3D" id="3.20.20.140">
    <property type="entry name" value="Metal-dependent hydrolases"/>
    <property type="match status" value="1"/>
</dbReference>
<evidence type="ECO:0000256" key="5">
    <source>
        <dbReference type="ARBA" id="ARBA00022801"/>
    </source>
</evidence>
<feature type="domain" description="Adenosine deaminase" evidence="8">
    <location>
        <begin position="9"/>
        <end position="337"/>
    </location>
</feature>
<organism evidence="9 10">
    <name type="scientific">Stentor coeruleus</name>
    <dbReference type="NCBI Taxonomy" id="5963"/>
    <lineage>
        <taxon>Eukaryota</taxon>
        <taxon>Sar</taxon>
        <taxon>Alveolata</taxon>
        <taxon>Ciliophora</taxon>
        <taxon>Postciliodesmatophora</taxon>
        <taxon>Heterotrichea</taxon>
        <taxon>Heterotrichida</taxon>
        <taxon>Stentoridae</taxon>
        <taxon>Stentor</taxon>
    </lineage>
</organism>
<evidence type="ECO:0000256" key="4">
    <source>
        <dbReference type="ARBA" id="ARBA00022726"/>
    </source>
</evidence>
<gene>
    <name evidence="9" type="ORF">SteCoe_28571</name>
</gene>
<dbReference type="GO" id="GO:0000034">
    <property type="term" value="F:adenine deaminase activity"/>
    <property type="evidence" value="ECO:0007669"/>
    <property type="project" value="InterPro"/>
</dbReference>
<comment type="caution">
    <text evidence="9">The sequence shown here is derived from an EMBL/GenBank/DDBJ whole genome shotgun (WGS) entry which is preliminary data.</text>
</comment>
<dbReference type="AlphaFoldDB" id="A0A1R2B7X0"/>
<dbReference type="InterPro" id="IPR001365">
    <property type="entry name" value="A_deaminase_dom"/>
</dbReference>
<evidence type="ECO:0000256" key="2">
    <source>
        <dbReference type="ARBA" id="ARBA00005058"/>
    </source>
</evidence>
<dbReference type="InterPro" id="IPR028892">
    <property type="entry name" value="ADE"/>
</dbReference>
<comment type="pathway">
    <text evidence="2">Purine metabolism; purine nucleoside salvage.</text>
</comment>
<dbReference type="NCBIfam" id="TIGR01430">
    <property type="entry name" value="aden_deam"/>
    <property type="match status" value="1"/>
</dbReference>
<evidence type="ECO:0000256" key="7">
    <source>
        <dbReference type="ARBA" id="ARBA00023080"/>
    </source>
</evidence>
<sequence>MEELINRVPKAELHVHIEGTMEPELLFDLSHKNSVPLSQTLDQCKQSRLNYENLQDFLNQYYQACNVLKFEEDFYRLAMEYFEKAIKSHILHCEVFFDPQTHLANGISFETIIKGLTRASEEVKNQIQVKWIMCFLRHLPESEGIELINQAIPYAHLIHGIGLDSAEEGNPPGKYENAFRIAAEKGLCGPQCLYKTAHAGEECDASSVISTLYHLNVPRIDHGVRSIDCDNLCKALVECKVALTLCPLSNVKLRVKERFFPEKKAIKELFDFGVMITINSDDPSFFGGYINENYAYALMEFEEDRQKDVLRQLAKNSFLASFINEEEKVDFCKKVDEALDKL</sequence>
<name>A0A1R2B7X0_9CILI</name>
<keyword evidence="4" id="KW-0660">Purine salvage</keyword>
<dbReference type="Pfam" id="PF00962">
    <property type="entry name" value="A_deaminase"/>
    <property type="match status" value="1"/>
</dbReference>
<reference evidence="9 10" key="1">
    <citation type="submission" date="2016-11" db="EMBL/GenBank/DDBJ databases">
        <title>The macronuclear genome of Stentor coeruleus: a giant cell with tiny introns.</title>
        <authorList>
            <person name="Slabodnick M."/>
            <person name="Ruby J.G."/>
            <person name="Reiff S.B."/>
            <person name="Swart E.C."/>
            <person name="Gosai S."/>
            <person name="Prabakaran S."/>
            <person name="Witkowska E."/>
            <person name="Larue G.E."/>
            <person name="Fisher S."/>
            <person name="Freeman R.M."/>
            <person name="Gunawardena J."/>
            <person name="Chu W."/>
            <person name="Stover N.A."/>
            <person name="Gregory B.D."/>
            <person name="Nowacki M."/>
            <person name="Derisi J."/>
            <person name="Roy S.W."/>
            <person name="Marshall W.F."/>
            <person name="Sood P."/>
        </authorList>
    </citation>
    <scope>NUCLEOTIDE SEQUENCE [LARGE SCALE GENOMIC DNA]</scope>
    <source>
        <strain evidence="9">WM001</strain>
    </source>
</reference>
<dbReference type="OrthoDB" id="272271at2759"/>
<dbReference type="SUPFAM" id="SSF51556">
    <property type="entry name" value="Metallo-dependent hydrolases"/>
    <property type="match status" value="1"/>
</dbReference>
<dbReference type="GO" id="GO:0043103">
    <property type="term" value="P:hypoxanthine salvage"/>
    <property type="evidence" value="ECO:0007669"/>
    <property type="project" value="TreeGrafter"/>
</dbReference>
<dbReference type="GO" id="GO:0005829">
    <property type="term" value="C:cytosol"/>
    <property type="evidence" value="ECO:0007669"/>
    <property type="project" value="TreeGrafter"/>
</dbReference>
<dbReference type="HAMAP" id="MF_01962">
    <property type="entry name" value="Adenine_deaminase"/>
    <property type="match status" value="1"/>
</dbReference>
<dbReference type="PANTHER" id="PTHR43114">
    <property type="entry name" value="ADENINE DEAMINASE"/>
    <property type="match status" value="1"/>
</dbReference>
<dbReference type="PANTHER" id="PTHR43114:SF6">
    <property type="entry name" value="ADENINE DEAMINASE"/>
    <property type="match status" value="1"/>
</dbReference>
<dbReference type="GO" id="GO:0006146">
    <property type="term" value="P:adenine catabolic process"/>
    <property type="evidence" value="ECO:0007669"/>
    <property type="project" value="InterPro"/>
</dbReference>
<evidence type="ECO:0000256" key="1">
    <source>
        <dbReference type="ARBA" id="ARBA00001947"/>
    </source>
</evidence>